<dbReference type="InterPro" id="IPR007470">
    <property type="entry name" value="HemX"/>
</dbReference>
<gene>
    <name evidence="4" type="ORF">BA177_00860</name>
</gene>
<dbReference type="PANTHER" id="PTHR38043:SF1">
    <property type="entry name" value="PROTEIN HEMX"/>
    <property type="match status" value="1"/>
</dbReference>
<feature type="region of interest" description="Disordered" evidence="2">
    <location>
        <begin position="1"/>
        <end position="50"/>
    </location>
</feature>
<dbReference type="RefSeq" id="WP_068611897.1">
    <property type="nucleotide sequence ID" value="NZ_CP016268.1"/>
</dbReference>
<name>A0A193LC00_9GAMM</name>
<dbReference type="OrthoDB" id="5739852at2"/>
<keyword evidence="3" id="KW-0812">Transmembrane</keyword>
<feature type="compositionally biased region" description="Basic and acidic residues" evidence="2">
    <location>
        <begin position="1"/>
        <end position="14"/>
    </location>
</feature>
<keyword evidence="3" id="KW-0472">Membrane</keyword>
<organism evidence="4 5">
    <name type="scientific">Woeseia oceani</name>
    <dbReference type="NCBI Taxonomy" id="1548547"/>
    <lineage>
        <taxon>Bacteria</taxon>
        <taxon>Pseudomonadati</taxon>
        <taxon>Pseudomonadota</taxon>
        <taxon>Gammaproteobacteria</taxon>
        <taxon>Woeseiales</taxon>
        <taxon>Woeseiaceae</taxon>
        <taxon>Woeseia</taxon>
    </lineage>
</organism>
<dbReference type="EMBL" id="CP016268">
    <property type="protein sequence ID" value="ANO49961.1"/>
    <property type="molecule type" value="Genomic_DNA"/>
</dbReference>
<evidence type="ECO:0000256" key="1">
    <source>
        <dbReference type="SAM" id="Coils"/>
    </source>
</evidence>
<accession>A0A193LC00</accession>
<dbReference type="AlphaFoldDB" id="A0A193LC00"/>
<feature type="transmembrane region" description="Helical" evidence="3">
    <location>
        <begin position="57"/>
        <end position="79"/>
    </location>
</feature>
<evidence type="ECO:0000256" key="2">
    <source>
        <dbReference type="SAM" id="MobiDB-lite"/>
    </source>
</evidence>
<reference evidence="4 5" key="1">
    <citation type="submission" date="2016-06" db="EMBL/GenBank/DDBJ databases">
        <title>Complete genome sequence of a deep-branching marine Gamma Proteobacterium Woeseia oceani type strain XK5.</title>
        <authorList>
            <person name="Mu D."/>
            <person name="Du Z."/>
        </authorList>
    </citation>
    <scope>NUCLEOTIDE SEQUENCE [LARGE SCALE GENOMIC DNA]</scope>
    <source>
        <strain evidence="4 5">XK5</strain>
    </source>
</reference>
<keyword evidence="3" id="KW-1133">Transmembrane helix</keyword>
<dbReference type="Proteomes" id="UP000092695">
    <property type="component" value="Chromosome"/>
</dbReference>
<keyword evidence="5" id="KW-1185">Reference proteome</keyword>
<dbReference type="PANTHER" id="PTHR38043">
    <property type="entry name" value="PROTEIN HEMX"/>
    <property type="match status" value="1"/>
</dbReference>
<dbReference type="KEGG" id="woc:BA177_00860"/>
<feature type="compositionally biased region" description="Low complexity" evidence="2">
    <location>
        <begin position="22"/>
        <end position="40"/>
    </location>
</feature>
<dbReference type="STRING" id="1548547.BA177_00860"/>
<dbReference type="Pfam" id="PF04375">
    <property type="entry name" value="HemX"/>
    <property type="match status" value="1"/>
</dbReference>
<feature type="coiled-coil region" evidence="1">
    <location>
        <begin position="95"/>
        <end position="122"/>
    </location>
</feature>
<evidence type="ECO:0000256" key="3">
    <source>
        <dbReference type="SAM" id="Phobius"/>
    </source>
</evidence>
<evidence type="ECO:0000313" key="5">
    <source>
        <dbReference type="Proteomes" id="UP000092695"/>
    </source>
</evidence>
<evidence type="ECO:0000313" key="4">
    <source>
        <dbReference type="EMBL" id="ANO49961.1"/>
    </source>
</evidence>
<proteinExistence type="predicted"/>
<keyword evidence="1" id="KW-0175">Coiled coil</keyword>
<protein>
    <submittedName>
        <fullName evidence="4">Uncharacterized protein</fullName>
    </submittedName>
</protein>
<sequence>MSNNEKADEQKAPADDQVVIETASESATTAPEAQAADQDTGAASPEASRTKSSRGSLLLALLALLLALAALAGVAWQLLADATPDALATRNEAALLRLERELQDSNNSLRQSEQALAALRSSLGAGNDEVSALQRTLNERLRPLEAVPGRLSSLESSMAALQGISSGLRDTWLLSEAEYYLQIANAQIQLAGNVSLAQIALQLADERLVSLANPGLTDVRRALADELRQLDALGAADTEGAALMLSSLAGAIDSLTLKTDIVQPNFDGPGIDPNLTGVARAWASLKSSLSNVISVRRSDQPVTPLLPPDAAYFLRSNLTLQLQAARLALLRGEQTLFRQSLDDAGRWLEEYYDVGSLPVKSALDTIKELRSTAFRPNPPDISGSLALLRQYISLQSRDRRPPAADDAGTDQ</sequence>